<dbReference type="InterPro" id="IPR046342">
    <property type="entry name" value="CBS_dom_sf"/>
</dbReference>
<organism evidence="5 6">
    <name type="scientific">Candidatus Raskinella chloraquaticus</name>
    <dbReference type="NCBI Taxonomy" id="1951219"/>
    <lineage>
        <taxon>Bacteria</taxon>
        <taxon>Pseudomonadati</taxon>
        <taxon>Pseudomonadota</taxon>
        <taxon>Alphaproteobacteria</taxon>
        <taxon>Hyphomicrobiales</taxon>
        <taxon>Phreatobacteraceae</taxon>
        <taxon>Candidatus Raskinella</taxon>
    </lineage>
</organism>
<dbReference type="InterPro" id="IPR043128">
    <property type="entry name" value="Rev_trsase/Diguanyl_cyclase"/>
</dbReference>
<dbReference type="PROSITE" id="PS50887">
    <property type="entry name" value="GGDEF"/>
    <property type="match status" value="1"/>
</dbReference>
<feature type="domain" description="GGDEF" evidence="3">
    <location>
        <begin position="439"/>
        <end position="596"/>
    </location>
</feature>
<sequence length="609" mass="66705">MNPTNNGVLWLSNKNCALFLSRVRSQIDMALQPIVDVRNGRTMAYESLVRNTADIGFSSIVDFFQHAHDHDVLFELEVELQRKAVAAFCQANPPPGARLFINLDARLSNHMIKFCAELEKSLAKCRLEPGQLCVELSKSNQNLNGPALEDQVGALRSRGFRVAVDDYGAGSAGLRMLYQGSPDFVKIDRFFVAGMEADARKRLFVSSVVDLAHTLGVSVIGEGVETEAELKCCRESRCDLVQGYFIARPTQLYSDLNASYDHVAAASQQPIHVLHDDEIRIQIEPYEVLPASASLLQVLKLFRCHPHQTVIPIVDGNGEPRGVIREVDIKPFLHSPFGRDLLSNRAAGITLASFLRSIPAAESSSSLPHLVETYQDRLQEGVLVTQDRKYSGFLPANALVKIINNMRLSEARGANPLTKLPGNDRILEFIDNSCMQGSSERLFCYFDFDHFKPFNDVYGFGIGDRAIIMFRDIIAHEMAGTGIFYGHIGGDDFFAGAVGDACSDLAAMLTRVRETFAHSVSSLYTLSDRERGYIEAAGRDGQSACWPLMTCSVGVLRALPGSTCAGVDGVTRTLASLKKKAKTMPGGIFEVTLTRGEVTTAPQAVCSAA</sequence>
<dbReference type="Proteomes" id="UP000192872">
    <property type="component" value="Unassembled WGS sequence"/>
</dbReference>
<evidence type="ECO:0000313" key="6">
    <source>
        <dbReference type="Proteomes" id="UP000192872"/>
    </source>
</evidence>
<dbReference type="InterPro" id="IPR001633">
    <property type="entry name" value="EAL_dom"/>
</dbReference>
<feature type="domain" description="EAL" evidence="2">
    <location>
        <begin position="11"/>
        <end position="263"/>
    </location>
</feature>
<dbReference type="RefSeq" id="WP_376803270.1">
    <property type="nucleotide sequence ID" value="NZ_DBNB01000032.1"/>
</dbReference>
<dbReference type="PANTHER" id="PTHR33121:SF76">
    <property type="entry name" value="SIGNALING PROTEIN"/>
    <property type="match status" value="1"/>
</dbReference>
<dbReference type="SUPFAM" id="SSF55073">
    <property type="entry name" value="Nucleotide cyclase"/>
    <property type="match status" value="1"/>
</dbReference>
<accession>A0A1W9HU43</accession>
<evidence type="ECO:0000259" key="4">
    <source>
        <dbReference type="PROSITE" id="PS51371"/>
    </source>
</evidence>
<dbReference type="Gene3D" id="3.30.70.270">
    <property type="match status" value="1"/>
</dbReference>
<protein>
    <recommendedName>
        <fullName evidence="7">Diguanylate phosphodiesterase</fullName>
    </recommendedName>
</protein>
<dbReference type="PROSITE" id="PS50883">
    <property type="entry name" value="EAL"/>
    <property type="match status" value="1"/>
</dbReference>
<dbReference type="SUPFAM" id="SSF54631">
    <property type="entry name" value="CBS-domain pair"/>
    <property type="match status" value="1"/>
</dbReference>
<dbReference type="InterPro" id="IPR029787">
    <property type="entry name" value="Nucleotide_cyclase"/>
</dbReference>
<dbReference type="Pfam" id="PF00563">
    <property type="entry name" value="EAL"/>
    <property type="match status" value="1"/>
</dbReference>
<dbReference type="GO" id="GO:0071111">
    <property type="term" value="F:cyclic-guanylate-specific phosphodiesterase activity"/>
    <property type="evidence" value="ECO:0007669"/>
    <property type="project" value="InterPro"/>
</dbReference>
<proteinExistence type="predicted"/>
<evidence type="ECO:0000256" key="1">
    <source>
        <dbReference type="PROSITE-ProRule" id="PRU00703"/>
    </source>
</evidence>
<feature type="domain" description="CBS" evidence="4">
    <location>
        <begin position="282"/>
        <end position="341"/>
    </location>
</feature>
<dbReference type="CDD" id="cd01948">
    <property type="entry name" value="EAL"/>
    <property type="match status" value="1"/>
</dbReference>
<dbReference type="Gene3D" id="3.20.20.450">
    <property type="entry name" value="EAL domain"/>
    <property type="match status" value="1"/>
</dbReference>
<dbReference type="STRING" id="1827387.A4S15_13415"/>
<gene>
    <name evidence="5" type="ORF">A4S15_13415</name>
</gene>
<dbReference type="Pfam" id="PF00990">
    <property type="entry name" value="GGDEF"/>
    <property type="match status" value="1"/>
</dbReference>
<name>A0A1W9HU43_9HYPH</name>
<dbReference type="PROSITE" id="PS51371">
    <property type="entry name" value="CBS"/>
    <property type="match status" value="1"/>
</dbReference>
<dbReference type="SUPFAM" id="SSF141868">
    <property type="entry name" value="EAL domain-like"/>
    <property type="match status" value="1"/>
</dbReference>
<dbReference type="EMBL" id="LWDL01000024">
    <property type="protein sequence ID" value="OQW50792.1"/>
    <property type="molecule type" value="Genomic_DNA"/>
</dbReference>
<keyword evidence="1" id="KW-0129">CBS domain</keyword>
<evidence type="ECO:0000259" key="3">
    <source>
        <dbReference type="PROSITE" id="PS50887"/>
    </source>
</evidence>
<dbReference type="InterPro" id="IPR000160">
    <property type="entry name" value="GGDEF_dom"/>
</dbReference>
<reference evidence="5 6" key="1">
    <citation type="journal article" date="2017" name="Water Res.">
        <title>Comammox in drinking water systems.</title>
        <authorList>
            <person name="Wang Y."/>
            <person name="Ma L."/>
            <person name="Mao Y."/>
            <person name="Jiang X."/>
            <person name="Xia Y."/>
            <person name="Yu K."/>
            <person name="Li B."/>
            <person name="Zhang T."/>
        </authorList>
    </citation>
    <scope>NUCLEOTIDE SEQUENCE [LARGE SCALE GENOMIC DNA]</scope>
    <source>
        <strain evidence="5">SG_bin8</strain>
    </source>
</reference>
<dbReference type="InterPro" id="IPR000644">
    <property type="entry name" value="CBS_dom"/>
</dbReference>
<dbReference type="InterPro" id="IPR050706">
    <property type="entry name" value="Cyclic-di-GMP_PDE-like"/>
</dbReference>
<dbReference type="SMART" id="SM00052">
    <property type="entry name" value="EAL"/>
    <property type="match status" value="1"/>
</dbReference>
<evidence type="ECO:0008006" key="7">
    <source>
        <dbReference type="Google" id="ProtNLM"/>
    </source>
</evidence>
<dbReference type="AlphaFoldDB" id="A0A1W9HU43"/>
<comment type="caution">
    <text evidence="5">The sequence shown here is derived from an EMBL/GenBank/DDBJ whole genome shotgun (WGS) entry which is preliminary data.</text>
</comment>
<dbReference type="InterPro" id="IPR035919">
    <property type="entry name" value="EAL_sf"/>
</dbReference>
<dbReference type="SMART" id="SM00267">
    <property type="entry name" value="GGDEF"/>
    <property type="match status" value="1"/>
</dbReference>
<evidence type="ECO:0000259" key="2">
    <source>
        <dbReference type="PROSITE" id="PS50883"/>
    </source>
</evidence>
<evidence type="ECO:0000313" key="5">
    <source>
        <dbReference type="EMBL" id="OQW50792.1"/>
    </source>
</evidence>
<dbReference type="PANTHER" id="PTHR33121">
    <property type="entry name" value="CYCLIC DI-GMP PHOSPHODIESTERASE PDEF"/>
    <property type="match status" value="1"/>
</dbReference>